<evidence type="ECO:0000313" key="1">
    <source>
        <dbReference type="EMBL" id="KKL18600.1"/>
    </source>
</evidence>
<reference evidence="1" key="1">
    <citation type="journal article" date="2015" name="Nature">
        <title>Complex archaea that bridge the gap between prokaryotes and eukaryotes.</title>
        <authorList>
            <person name="Spang A."/>
            <person name="Saw J.H."/>
            <person name="Jorgensen S.L."/>
            <person name="Zaremba-Niedzwiedzka K."/>
            <person name="Martijn J."/>
            <person name="Lind A.E."/>
            <person name="van Eijk R."/>
            <person name="Schleper C."/>
            <person name="Guy L."/>
            <person name="Ettema T.J."/>
        </authorList>
    </citation>
    <scope>NUCLEOTIDE SEQUENCE</scope>
</reference>
<dbReference type="AlphaFoldDB" id="A0A0F9BA97"/>
<protein>
    <recommendedName>
        <fullName evidence="2">Tyr recombinase domain-containing protein</fullName>
    </recommendedName>
</protein>
<proteinExistence type="predicted"/>
<name>A0A0F9BA97_9ZZZZ</name>
<comment type="caution">
    <text evidence="1">The sequence shown here is derived from an EMBL/GenBank/DDBJ whole genome shotgun (WGS) entry which is preliminary data.</text>
</comment>
<dbReference type="GO" id="GO:0003677">
    <property type="term" value="F:DNA binding"/>
    <property type="evidence" value="ECO:0007669"/>
    <property type="project" value="InterPro"/>
</dbReference>
<sequence>MRKKKRKPKTQLEPGDYLDAEQVRFVLELLKGEAADGKFRTAVRLFIFQLLVNTGIRRGEAAGVYVSRVYRVQQTRRYYAPCM</sequence>
<evidence type="ECO:0008006" key="2">
    <source>
        <dbReference type="Google" id="ProtNLM"/>
    </source>
</evidence>
<gene>
    <name evidence="1" type="ORF">LCGC14_2473920</name>
</gene>
<organism evidence="1">
    <name type="scientific">marine sediment metagenome</name>
    <dbReference type="NCBI Taxonomy" id="412755"/>
    <lineage>
        <taxon>unclassified sequences</taxon>
        <taxon>metagenomes</taxon>
        <taxon>ecological metagenomes</taxon>
    </lineage>
</organism>
<dbReference type="EMBL" id="LAZR01038807">
    <property type="protein sequence ID" value="KKL18600.1"/>
    <property type="molecule type" value="Genomic_DNA"/>
</dbReference>
<accession>A0A0F9BA97</accession>
<dbReference type="InterPro" id="IPR011010">
    <property type="entry name" value="DNA_brk_join_enz"/>
</dbReference>
<dbReference type="SUPFAM" id="SSF56349">
    <property type="entry name" value="DNA breaking-rejoining enzymes"/>
    <property type="match status" value="1"/>
</dbReference>